<feature type="transmembrane region" description="Helical" evidence="2">
    <location>
        <begin position="1305"/>
        <end position="1324"/>
    </location>
</feature>
<dbReference type="PANTHER" id="PTHR24216">
    <property type="entry name" value="PAXILLIN-RELATED"/>
    <property type="match status" value="1"/>
</dbReference>
<feature type="transmembrane region" description="Helical" evidence="2">
    <location>
        <begin position="795"/>
        <end position="813"/>
    </location>
</feature>
<keyword evidence="2" id="KW-0812">Transmembrane</keyword>
<feature type="transmembrane region" description="Helical" evidence="2">
    <location>
        <begin position="1422"/>
        <end position="1448"/>
    </location>
</feature>
<feature type="transmembrane region" description="Helical" evidence="2">
    <location>
        <begin position="393"/>
        <end position="410"/>
    </location>
</feature>
<feature type="compositionally biased region" description="Pro residues" evidence="1">
    <location>
        <begin position="296"/>
        <end position="305"/>
    </location>
</feature>
<feature type="compositionally biased region" description="Low complexity" evidence="1">
    <location>
        <begin position="198"/>
        <end position="215"/>
    </location>
</feature>
<feature type="transmembrane region" description="Helical" evidence="2">
    <location>
        <begin position="1671"/>
        <end position="1690"/>
    </location>
</feature>
<feature type="transmembrane region" description="Helical" evidence="2">
    <location>
        <begin position="1181"/>
        <end position="1198"/>
    </location>
</feature>
<feature type="compositionally biased region" description="Basic residues" evidence="1">
    <location>
        <begin position="82"/>
        <end position="94"/>
    </location>
</feature>
<feature type="transmembrane region" description="Helical" evidence="2">
    <location>
        <begin position="768"/>
        <end position="788"/>
    </location>
</feature>
<feature type="region of interest" description="Disordered" evidence="1">
    <location>
        <begin position="532"/>
        <end position="573"/>
    </location>
</feature>
<protein>
    <submittedName>
        <fullName evidence="3">SCO7613 C-terminal domain-containing membrane protein</fullName>
    </submittedName>
</protein>
<feature type="compositionally biased region" description="Pro residues" evidence="1">
    <location>
        <begin position="279"/>
        <end position="288"/>
    </location>
</feature>
<feature type="compositionally biased region" description="Basic and acidic residues" evidence="1">
    <location>
        <begin position="71"/>
        <end position="81"/>
    </location>
</feature>
<feature type="transmembrane region" description="Helical" evidence="2">
    <location>
        <begin position="1357"/>
        <end position="1374"/>
    </location>
</feature>
<evidence type="ECO:0000313" key="3">
    <source>
        <dbReference type="EMBL" id="MFC0562612.1"/>
    </source>
</evidence>
<feature type="transmembrane region" description="Helical" evidence="2">
    <location>
        <begin position="1230"/>
        <end position="1251"/>
    </location>
</feature>
<reference evidence="3 4" key="1">
    <citation type="submission" date="2024-09" db="EMBL/GenBank/DDBJ databases">
        <authorList>
            <person name="Sun Q."/>
            <person name="Mori K."/>
        </authorList>
    </citation>
    <scope>NUCLEOTIDE SEQUENCE [LARGE SCALE GENOMIC DNA]</scope>
    <source>
        <strain evidence="3 4">TBRC 2205</strain>
    </source>
</reference>
<feature type="transmembrane region" description="Helical" evidence="2">
    <location>
        <begin position="1748"/>
        <end position="1765"/>
    </location>
</feature>
<feature type="transmembrane region" description="Helical" evidence="2">
    <location>
        <begin position="689"/>
        <end position="709"/>
    </location>
</feature>
<feature type="transmembrane region" description="Helical" evidence="2">
    <location>
        <begin position="1825"/>
        <end position="1842"/>
    </location>
</feature>
<proteinExistence type="predicted"/>
<feature type="compositionally biased region" description="Low complexity" evidence="1">
    <location>
        <begin position="122"/>
        <end position="132"/>
    </location>
</feature>
<feature type="transmembrane region" description="Helical" evidence="2">
    <location>
        <begin position="907"/>
        <end position="927"/>
    </location>
</feature>
<feature type="transmembrane region" description="Helical" evidence="2">
    <location>
        <begin position="1503"/>
        <end position="1524"/>
    </location>
</feature>
<feature type="transmembrane region" description="Helical" evidence="2">
    <location>
        <begin position="452"/>
        <end position="476"/>
    </location>
</feature>
<evidence type="ECO:0000313" key="4">
    <source>
        <dbReference type="Proteomes" id="UP001589894"/>
    </source>
</evidence>
<feature type="transmembrane region" description="Helical" evidence="2">
    <location>
        <begin position="1724"/>
        <end position="1742"/>
    </location>
</feature>
<feature type="transmembrane region" description="Helical" evidence="2">
    <location>
        <begin position="1802"/>
        <end position="1818"/>
    </location>
</feature>
<feature type="transmembrane region" description="Helical" evidence="2">
    <location>
        <begin position="1640"/>
        <end position="1659"/>
    </location>
</feature>
<feature type="transmembrane region" description="Helical" evidence="2">
    <location>
        <begin position="1561"/>
        <end position="1581"/>
    </location>
</feature>
<organism evidence="3 4">
    <name type="scientific">Plantactinospora siamensis</name>
    <dbReference type="NCBI Taxonomy" id="555372"/>
    <lineage>
        <taxon>Bacteria</taxon>
        <taxon>Bacillati</taxon>
        <taxon>Actinomycetota</taxon>
        <taxon>Actinomycetes</taxon>
        <taxon>Micromonosporales</taxon>
        <taxon>Micromonosporaceae</taxon>
        <taxon>Plantactinospora</taxon>
    </lineage>
</organism>
<gene>
    <name evidence="3" type="ORF">ACFFHU_00240</name>
</gene>
<sequence>MSETHQCTGCGRMIETATSCPFCGTPQGDLGDELARIERSIAEMKARELAIGDEQRQIAQQLQAAQFQRDILAHANDDRRRQGGRGRRFRRGGNRRPAPPSPPPAGPPPSAAAPPPPGAGRPGAAAPPSGSRPGPGPSGPGPSSARPGPATPAGSAAPGSAAGPSAGSRSRTAPPPTAPPTTEPSTTGPSTTGPPPDAAAARSRSGAAGMTTPPSAAAPPPGSGYSAGTAARPAPPPGSGYPAGTAARPAPPPGSGYPSGTADRPAPPPSTSAGAGPAPGTPSPPPPTSAGSGPAPGTPPPPGAPRVPRQEGRAGARRHAPAADAAGQAPPRDDWQGLPDPFEPPASGEGAPPHPPEASSREVQNIYLALGGLLLGIAAAVVALTSYSNFSRVAILAAASGALLAGAPLAARRGLTSTAETLAAVGLLLVPLTGYAVWTVDSVATSGVPGGLYAGLTFAVTAVVAALYGGATGLALPRYGLVLAVQPVLPLLARDAITGPAGWALALAAVAALDLWLARLFTADGRLTAAPWLSRRAGPPPEPADDPAGADPAGPGPADRAAGAYRPESAGEEVDAVVTAAADGRRIPARERRPAAPGPATPWLRELTFALHAVAAVLALGYAVLALVAADTVPAAARAGSVLLLAAVVGLAGALALDRPPVRDVAAGVLTLAVIAAVGKVSAEALPGRSLVLVAAAVALTGVAVRALPEQVRRGPQLASALALLVIGAFVAGTTVRAAVAPVRIAMPPWRADLSGYPERLAGAVGPAGWQLAAAAFLLTVAAVVALPIQLRREFAVTGAAATALAMPASLALPWPASPWPAAVAGIGIAAAGLSAETVRAARAHALAALAAGLGAAGAAMARPGSTAAVLGALAAAGILIALAPASRTIVLGRTAGIVADWASGGAALAIPGAVAGFVASAIPLGAAPAPDAVARASLTVLAASFLAACGTLSFAALRQVAHRELSAPLAVGTALGALAVAIAAFGAPGATPADALVGGALLVAAVLLVLAPSIDAGRRADRVLDGPDLATAAATAASVGALARIAAILAPGSALAAGAALVLLVAVAARAMPAHWRRGPVLGLAVTGAVIAAIAGYAAVVGGVRVLATPGRIWAADLDRWSAGAPGGLGWQAPVALALLAGAAAILLPRPRGYDVAAVLAGLATIGTPAALGLPWWSPIVVSGVVTVAYAVAAVAAADPRAGLAWAALAGCVALHAVGAALVRPWTTAAALGVLCLLGVVVAGLARAIAGMTAGSDGGAPSPAPPAMPVQLAQIGGMATGGALLAAPGALAALAAELGWPSEVVLTAALGGSSLGVAVVAVARRRIPEYLPYATVGIAGGATVTAAASIFAGLPFGVFAAATALLGVLAELLRAATPPPGATPAPGTAAAPGSRWSVLAGGVRRPLADPPRSRWAVSPTVGALLVSVVPAALAVAAVAPALVTALLGPYRVLGRVWAGPPPSLLVPPPAAVDPTNVLAALLLTIATALGATGFFGGRPARAVPVVLPGAAITLLIAPTSLGLGWPNATMAALAVFTIAMLGLALTPPPPPAEQARSLRVTRMTAFGIGLAAGGAGLAGALATRQLTLFTLGSAVGVGAVAALFGRTERARILGWLFGSVMAQLFVLTLGLVAGLSPTWSAFGVLAVGTLLLVGARTLPRLRRPEAVREAATVEWTGYGSALIALALAFQSPRHIAALLAAWGAVIGVAASRPGRSTMERRALFWSAVACEISAWWLLMWISDVGLVEAYTLPFAALALLVGILELRQHPQLSSWAAYGPALVAAFLPTLAIVLISDTSNVRQVALLLGAVAVLIVGSTSRQQAPVVVGAVVTALAALHALTVYGPWLVLIPVGIVLLVLGAGNERRRRTQERLRGALRGMR</sequence>
<keyword evidence="2" id="KW-0472">Membrane</keyword>
<feature type="transmembrane region" description="Helical" evidence="2">
    <location>
        <begin position="636"/>
        <end position="657"/>
    </location>
</feature>
<dbReference type="PANTHER" id="PTHR24216:SF65">
    <property type="entry name" value="PAXILLIN-LIKE PROTEIN 1"/>
    <property type="match status" value="1"/>
</dbReference>
<evidence type="ECO:0000256" key="1">
    <source>
        <dbReference type="SAM" id="MobiDB-lite"/>
    </source>
</evidence>
<feature type="transmembrane region" description="Helical" evidence="2">
    <location>
        <begin position="1613"/>
        <end position="1634"/>
    </location>
</feature>
<feature type="region of interest" description="Disordered" evidence="1">
    <location>
        <begin position="70"/>
        <end position="360"/>
    </location>
</feature>
<feature type="transmembrane region" description="Helical" evidence="2">
    <location>
        <begin position="1696"/>
        <end position="1712"/>
    </location>
</feature>
<dbReference type="RefSeq" id="WP_377334413.1">
    <property type="nucleotide sequence ID" value="NZ_JBHLUE010000001.1"/>
</dbReference>
<feature type="transmembrane region" description="Helical" evidence="2">
    <location>
        <begin position="366"/>
        <end position="386"/>
    </location>
</feature>
<keyword evidence="4" id="KW-1185">Reference proteome</keyword>
<feature type="transmembrane region" description="Helical" evidence="2">
    <location>
        <begin position="1848"/>
        <end position="1864"/>
    </location>
</feature>
<feature type="transmembrane region" description="Helical" evidence="2">
    <location>
        <begin position="868"/>
        <end position="886"/>
    </location>
</feature>
<feature type="transmembrane region" description="Helical" evidence="2">
    <location>
        <begin position="1331"/>
        <end position="1351"/>
    </location>
</feature>
<feature type="transmembrane region" description="Helical" evidence="2">
    <location>
        <begin position="1205"/>
        <end position="1224"/>
    </location>
</feature>
<evidence type="ECO:0000256" key="2">
    <source>
        <dbReference type="SAM" id="Phobius"/>
    </source>
</evidence>
<feature type="transmembrane region" description="Helical" evidence="2">
    <location>
        <begin position="933"/>
        <end position="958"/>
    </location>
</feature>
<feature type="transmembrane region" description="Helical" evidence="2">
    <location>
        <begin position="1587"/>
        <end position="1606"/>
    </location>
</feature>
<feature type="transmembrane region" description="Helical" evidence="2">
    <location>
        <begin position="819"/>
        <end position="837"/>
    </location>
</feature>
<keyword evidence="2" id="KW-1133">Transmembrane helix</keyword>
<feature type="transmembrane region" description="Helical" evidence="2">
    <location>
        <begin position="422"/>
        <end position="440"/>
    </location>
</feature>
<feature type="compositionally biased region" description="Low complexity" evidence="1">
    <location>
        <begin position="546"/>
        <end position="567"/>
    </location>
</feature>
<feature type="transmembrane region" description="Helical" evidence="2">
    <location>
        <begin position="1082"/>
        <end position="1109"/>
    </location>
</feature>
<feature type="transmembrane region" description="Helical" evidence="2">
    <location>
        <begin position="496"/>
        <end position="517"/>
    </location>
</feature>
<feature type="compositionally biased region" description="Low complexity" evidence="1">
    <location>
        <begin position="223"/>
        <end position="232"/>
    </location>
</feature>
<comment type="caution">
    <text evidence="3">The sequence shown here is derived from an EMBL/GenBank/DDBJ whole genome shotgun (WGS) entry which is preliminary data.</text>
</comment>
<feature type="transmembrane region" description="Helical" evidence="2">
    <location>
        <begin position="997"/>
        <end position="1018"/>
    </location>
</feature>
<feature type="compositionally biased region" description="Pro residues" evidence="1">
    <location>
        <begin position="97"/>
        <end position="119"/>
    </location>
</feature>
<dbReference type="EMBL" id="JBHLUE010000001">
    <property type="protein sequence ID" value="MFC0562612.1"/>
    <property type="molecule type" value="Genomic_DNA"/>
</dbReference>
<feature type="compositionally biased region" description="Pro residues" evidence="1">
    <location>
        <begin position="173"/>
        <end position="182"/>
    </location>
</feature>
<feature type="transmembrane region" description="Helical" evidence="2">
    <location>
        <begin position="1272"/>
        <end position="1293"/>
    </location>
</feature>
<feature type="transmembrane region" description="Helical" evidence="2">
    <location>
        <begin position="1478"/>
        <end position="1496"/>
    </location>
</feature>
<feature type="transmembrane region" description="Helical" evidence="2">
    <location>
        <begin position="1777"/>
        <end position="1796"/>
    </location>
</feature>
<feature type="compositionally biased region" description="Low complexity" evidence="1">
    <location>
        <begin position="141"/>
        <end position="172"/>
    </location>
</feature>
<dbReference type="InterPro" id="IPR058062">
    <property type="entry name" value="SCO7613_C"/>
</dbReference>
<feature type="transmembrane region" description="Helical" evidence="2">
    <location>
        <begin position="609"/>
        <end position="630"/>
    </location>
</feature>
<feature type="transmembrane region" description="Helical" evidence="2">
    <location>
        <begin position="1530"/>
        <end position="1549"/>
    </location>
</feature>
<feature type="transmembrane region" description="Helical" evidence="2">
    <location>
        <begin position="721"/>
        <end position="740"/>
    </location>
</feature>
<name>A0ABV6NQT0_9ACTN</name>
<feature type="transmembrane region" description="Helical" evidence="2">
    <location>
        <begin position="844"/>
        <end position="862"/>
    </location>
</feature>
<feature type="transmembrane region" description="Helical" evidence="2">
    <location>
        <begin position="970"/>
        <end position="991"/>
    </location>
</feature>
<dbReference type="NCBIfam" id="NF047321">
    <property type="entry name" value="SCO7613_CTERM"/>
    <property type="match status" value="1"/>
</dbReference>
<dbReference type="Proteomes" id="UP001589894">
    <property type="component" value="Unassembled WGS sequence"/>
</dbReference>
<feature type="transmembrane region" description="Helical" evidence="2">
    <location>
        <begin position="1054"/>
        <end position="1070"/>
    </location>
</feature>
<accession>A0ABV6NQT0</accession>
<feature type="transmembrane region" description="Helical" evidence="2">
    <location>
        <begin position="1129"/>
        <end position="1150"/>
    </location>
</feature>